<comment type="caution">
    <text evidence="1">The sequence shown here is derived from an EMBL/GenBank/DDBJ whole genome shotgun (WGS) entry which is preliminary data.</text>
</comment>
<dbReference type="Proteomes" id="UP001172155">
    <property type="component" value="Unassembled WGS sequence"/>
</dbReference>
<dbReference type="PANTHER" id="PTHR28141:SF1">
    <property type="entry name" value="2',3'-CYCLIC-NUCLEOTIDE 3'-PHOSPHODIESTERASE"/>
    <property type="match status" value="1"/>
</dbReference>
<reference evidence="1" key="1">
    <citation type="submission" date="2023-06" db="EMBL/GenBank/DDBJ databases">
        <title>Genome-scale phylogeny and comparative genomics of the fungal order Sordariales.</title>
        <authorList>
            <consortium name="Lawrence Berkeley National Laboratory"/>
            <person name="Hensen N."/>
            <person name="Bonometti L."/>
            <person name="Westerberg I."/>
            <person name="Brannstrom I.O."/>
            <person name="Guillou S."/>
            <person name="Cros-Aarteil S."/>
            <person name="Calhoun S."/>
            <person name="Haridas S."/>
            <person name="Kuo A."/>
            <person name="Mondo S."/>
            <person name="Pangilinan J."/>
            <person name="Riley R."/>
            <person name="LaButti K."/>
            <person name="Andreopoulos B."/>
            <person name="Lipzen A."/>
            <person name="Chen C."/>
            <person name="Yanf M."/>
            <person name="Daum C."/>
            <person name="Ng V."/>
            <person name="Clum A."/>
            <person name="Steindorff A."/>
            <person name="Ohm R."/>
            <person name="Martin F."/>
            <person name="Silar P."/>
            <person name="Natvig D."/>
            <person name="Lalanne C."/>
            <person name="Gautier V."/>
            <person name="Ament-velasquez S.L."/>
            <person name="Kruys A."/>
            <person name="Hutchinson M.I."/>
            <person name="Powell A.J."/>
            <person name="Barry K."/>
            <person name="Miller A.N."/>
            <person name="Grigoriev I.V."/>
            <person name="Debuchy R."/>
            <person name="Gladieux P."/>
            <person name="Thoren M.H."/>
            <person name="Johannesson H."/>
        </authorList>
    </citation>
    <scope>NUCLEOTIDE SEQUENCE</scope>
    <source>
        <strain evidence="1">SMH3187-1</strain>
    </source>
</reference>
<accession>A0AA40EPB0</accession>
<dbReference type="InterPro" id="IPR009097">
    <property type="entry name" value="Cyclic_Pdiesterase"/>
</dbReference>
<protein>
    <submittedName>
        <fullName evidence="1">2',3'-cyclic-nucleotide 3'-phosphodiesterase</fullName>
    </submittedName>
</protein>
<evidence type="ECO:0000313" key="1">
    <source>
        <dbReference type="EMBL" id="KAK0743004.1"/>
    </source>
</evidence>
<organism evidence="1 2">
    <name type="scientific">Schizothecium vesticola</name>
    <dbReference type="NCBI Taxonomy" id="314040"/>
    <lineage>
        <taxon>Eukaryota</taxon>
        <taxon>Fungi</taxon>
        <taxon>Dikarya</taxon>
        <taxon>Ascomycota</taxon>
        <taxon>Pezizomycotina</taxon>
        <taxon>Sordariomycetes</taxon>
        <taxon>Sordariomycetidae</taxon>
        <taxon>Sordariales</taxon>
        <taxon>Schizotheciaceae</taxon>
        <taxon>Schizothecium</taxon>
    </lineage>
</organism>
<dbReference type="GO" id="GO:0009187">
    <property type="term" value="P:cyclic nucleotide metabolic process"/>
    <property type="evidence" value="ECO:0007669"/>
    <property type="project" value="TreeGrafter"/>
</dbReference>
<dbReference type="InterPro" id="IPR012386">
    <property type="entry name" value="Cyclic-nucl_3Pdiesterase"/>
</dbReference>
<sequence>MPGCSLWLLPPGSSPLYTTLTTLITSTLPSLLPSESPSFAPHLTLTSDIPPSVYSTSTSPQAWLDALPLPAASSVRVRFTDLCTHDAFFRRCFLQVAPGNGVEELAGVARKWGVEGREDGEGRVEGWLGGYMPHVSLRYGNVPMDEERMEVVRRAVGEAGVKLGEEGIGWEGGVVWLVPTDRPIGEWKPIAVREL</sequence>
<proteinExistence type="predicted"/>
<dbReference type="SUPFAM" id="SSF55144">
    <property type="entry name" value="LigT-like"/>
    <property type="match status" value="1"/>
</dbReference>
<evidence type="ECO:0000313" key="2">
    <source>
        <dbReference type="Proteomes" id="UP001172155"/>
    </source>
</evidence>
<dbReference type="EMBL" id="JAUKUD010000005">
    <property type="protein sequence ID" value="KAK0743004.1"/>
    <property type="molecule type" value="Genomic_DNA"/>
</dbReference>
<keyword evidence="2" id="KW-1185">Reference proteome</keyword>
<name>A0AA40EPB0_9PEZI</name>
<dbReference type="AlphaFoldDB" id="A0AA40EPB0"/>
<dbReference type="PANTHER" id="PTHR28141">
    <property type="entry name" value="2',3'-CYCLIC-NUCLEOTIDE 3'-PHOSPHODIESTERASE"/>
    <property type="match status" value="1"/>
</dbReference>
<dbReference type="GO" id="GO:0004113">
    <property type="term" value="F:2',3'-cyclic-nucleotide 3'-phosphodiesterase activity"/>
    <property type="evidence" value="ECO:0007669"/>
    <property type="project" value="TreeGrafter"/>
</dbReference>
<gene>
    <name evidence="1" type="ORF">B0T18DRAFT_174080</name>
</gene>
<dbReference type="Gene3D" id="3.90.1140.10">
    <property type="entry name" value="Cyclic phosphodiesterase"/>
    <property type="match status" value="1"/>
</dbReference>
<dbReference type="Pfam" id="PF07823">
    <property type="entry name" value="CPDase"/>
    <property type="match status" value="1"/>
</dbReference>